<organism evidence="2">
    <name type="scientific">uncultured Caudovirales phage</name>
    <dbReference type="NCBI Taxonomy" id="2100421"/>
    <lineage>
        <taxon>Viruses</taxon>
        <taxon>Duplodnaviria</taxon>
        <taxon>Heunggongvirae</taxon>
        <taxon>Uroviricota</taxon>
        <taxon>Caudoviricetes</taxon>
        <taxon>Peduoviridae</taxon>
        <taxon>Maltschvirus</taxon>
        <taxon>Maltschvirus maltsch</taxon>
    </lineage>
</organism>
<proteinExistence type="predicted"/>
<dbReference type="PROSITE" id="PS51186">
    <property type="entry name" value="GNAT"/>
    <property type="match status" value="1"/>
</dbReference>
<dbReference type="GO" id="GO:0016747">
    <property type="term" value="F:acyltransferase activity, transferring groups other than amino-acyl groups"/>
    <property type="evidence" value="ECO:0007669"/>
    <property type="project" value="InterPro"/>
</dbReference>
<accession>A0A6J5NVM2</accession>
<dbReference type="EMBL" id="LR797100">
    <property type="protein sequence ID" value="CAB4186546.1"/>
    <property type="molecule type" value="Genomic_DNA"/>
</dbReference>
<dbReference type="Pfam" id="PF00583">
    <property type="entry name" value="Acetyltransf_1"/>
    <property type="match status" value="1"/>
</dbReference>
<dbReference type="CDD" id="cd04301">
    <property type="entry name" value="NAT_SF"/>
    <property type="match status" value="1"/>
</dbReference>
<name>A0A6J5NVM2_9CAUD</name>
<dbReference type="InterPro" id="IPR016181">
    <property type="entry name" value="Acyl_CoA_acyltransferase"/>
</dbReference>
<evidence type="ECO:0000259" key="1">
    <source>
        <dbReference type="PROSITE" id="PS51186"/>
    </source>
</evidence>
<gene>
    <name evidence="3" type="ORF">UFOVP1148_33</name>
    <name evidence="2" type="ORF">UFOVP809_34</name>
</gene>
<sequence length="150" mass="16787">MTEIKRIPFAELSTRPEFDFLVSEYADECQISGLPRCVYDSSTYFSLENLNMIHFTAAFVNDSLVGFSSLIVTKMPHYSQILAVTESIFVSKEHRGSGAGMMLIREMEFIARDMGAIGILVSAPMGGRLNELMPNIGYSHTNEVFFKAIQ</sequence>
<dbReference type="Gene3D" id="3.40.630.30">
    <property type="match status" value="1"/>
</dbReference>
<dbReference type="EMBL" id="LR796745">
    <property type="protein sequence ID" value="CAB4163559.1"/>
    <property type="molecule type" value="Genomic_DNA"/>
</dbReference>
<keyword evidence="2" id="KW-0808">Transferase</keyword>
<feature type="domain" description="N-acetyltransferase" evidence="1">
    <location>
        <begin position="1"/>
        <end position="148"/>
    </location>
</feature>
<evidence type="ECO:0000313" key="3">
    <source>
        <dbReference type="EMBL" id="CAB4186546.1"/>
    </source>
</evidence>
<reference evidence="2" key="1">
    <citation type="submission" date="2020-04" db="EMBL/GenBank/DDBJ databases">
        <authorList>
            <person name="Chiriac C."/>
            <person name="Salcher M."/>
            <person name="Ghai R."/>
            <person name="Kavagutti S V."/>
        </authorList>
    </citation>
    <scope>NUCLEOTIDE SEQUENCE</scope>
</reference>
<dbReference type="SUPFAM" id="SSF55729">
    <property type="entry name" value="Acyl-CoA N-acyltransferases (Nat)"/>
    <property type="match status" value="1"/>
</dbReference>
<protein>
    <submittedName>
        <fullName evidence="2">Acetyltransferase domain containing protein</fullName>
    </submittedName>
</protein>
<evidence type="ECO:0000313" key="2">
    <source>
        <dbReference type="EMBL" id="CAB4163559.1"/>
    </source>
</evidence>
<dbReference type="InterPro" id="IPR000182">
    <property type="entry name" value="GNAT_dom"/>
</dbReference>